<dbReference type="InterPro" id="IPR014001">
    <property type="entry name" value="Helicase_ATP-bd"/>
</dbReference>
<feature type="domain" description="Helicase ATP-binding" evidence="10">
    <location>
        <begin position="514"/>
        <end position="675"/>
    </location>
</feature>
<dbReference type="SUPFAM" id="SSF141259">
    <property type="entry name" value="CarD-like"/>
    <property type="match status" value="1"/>
</dbReference>
<keyword evidence="4 9" id="KW-0378">Hydrolase</keyword>
<dbReference type="Gene3D" id="3.90.1150.50">
    <property type="entry name" value="Transcription-repair-coupling factor, D7 domain"/>
    <property type="match status" value="1"/>
</dbReference>
<dbReference type="GO" id="GO:0003678">
    <property type="term" value="F:DNA helicase activity"/>
    <property type="evidence" value="ECO:0007669"/>
    <property type="project" value="TreeGrafter"/>
</dbReference>
<sequence>MNSVENQISISEALQKEVRKLNSLIQTEREVYNISITSFSLVLAFFKESFLVFEENEESAYKLYTGIKNFCDFFNIPEKVVFLPSDDSERLVSIFEIVHNKIRKIITTTSASRINPYIENLSLYLKKGHTIERYMLKNKILEAGYREVEMVMEEGEFSHHGWIFDIWITGSEHPLRIEFFGDEIEDIKFFYPDTQRSFKEKDEVWIIPAVETEATAELHELFEFHTVFTAETGFKNEKLNIVKISHLPLQFSPHAVNAMDKTFSGLGILPAERKQVFDFPKNLKSLEIPLLFVVNSHAQAETIKEILFNHDILAPVIHKNKVGAYSGKYAITVSDLDGGFYRDNLMIITNAELFAEKPLRKRKPAVQKLPVDGLEIKEGDYIVHKDHGIGIFRGIKRQKYVDVEEDVLVVEYKDGDILYVPVWGIEKFYRYAVKEGFIPALDKLGSNRWQRAKEIIRKRIQDIADRLLNLYAQRKTPRGFTYSENTEIHKNFDDFFVYEETEDQKKAIEEILKKMREVLPLEVLLCGDAGYGKTEVAMRAAFRAVFDGKQVAVLVPTTLLCEQHYRTFKKRFEAFPVRIEYLSRFRPEREIKKVIEDTKHGKVDILIGTHIMILKDVEFFDLGLLIIDEEQKFGVIQKEKLKEKYPEVDLIMITATPIPRTLQIGLSGIWDIFVIQTPPKERLAVKTFIIHENEAIIKEAIERELQRGGQVFFLHNRIHDIGLVYDKLKNLIPHARIAIAHGKMKERLLDKTMLDFLDAKIDVLVCTSIIASGLDIPNVNTIIIDQAHTFGLGDLYQIRGRVGRSSRQANAYLIVPPDNMLTENAKKRIKAIQEMSYLGAGFHIALKDLEIRGAGQLLGVEQSGINRIGFDLYIEMLNEAIKEAKGEVAVLRKLPEIKVSVSAFIPEEFIKETSMRIRIYRKLSQITESTELQKLYEEVFDRFGKLPEEVENLFKVAHIRILTSKIKAEKVYQKKTGFSFTMQKGLSVEFIQELVNILFSFKKKGIIKDLKFYPEGFEIEEKSLDRIILLLDRLISKMEEKALSKSVKIIS</sequence>
<evidence type="ECO:0000313" key="12">
    <source>
        <dbReference type="EMBL" id="HGG99571.1"/>
    </source>
</evidence>
<dbReference type="InterPro" id="IPR005118">
    <property type="entry name" value="TRCF_C"/>
</dbReference>
<dbReference type="PANTHER" id="PTHR47964:SF1">
    <property type="entry name" value="ATP-DEPENDENT DNA HELICASE HOMOLOG RECG, CHLOROPLASTIC"/>
    <property type="match status" value="1"/>
</dbReference>
<dbReference type="GO" id="GO:0006355">
    <property type="term" value="P:regulation of DNA-templated transcription"/>
    <property type="evidence" value="ECO:0007669"/>
    <property type="project" value="UniProtKB-UniRule"/>
</dbReference>
<dbReference type="Gene3D" id="3.40.50.300">
    <property type="entry name" value="P-loop containing nucleotide triphosphate hydrolases"/>
    <property type="match status" value="2"/>
</dbReference>
<dbReference type="SUPFAM" id="SSF52540">
    <property type="entry name" value="P-loop containing nucleoside triphosphate hydrolases"/>
    <property type="match status" value="3"/>
</dbReference>
<dbReference type="InterPro" id="IPR003711">
    <property type="entry name" value="CarD-like/TRCF_RID"/>
</dbReference>
<dbReference type="HAMAP" id="MF_00969">
    <property type="entry name" value="TRCF"/>
    <property type="match status" value="1"/>
</dbReference>
<comment type="function">
    <text evidence="9">Couples transcription and DNA repair by recognizing RNA polymerase (RNAP) stalled at DNA lesions. Mediates ATP-dependent release of RNAP and its truncated transcript from the DNA, and recruitment of nucleotide excision repair machinery to the damaged site.</text>
</comment>
<dbReference type="InterPro" id="IPR011545">
    <property type="entry name" value="DEAD/DEAH_box_helicase_dom"/>
</dbReference>
<dbReference type="InterPro" id="IPR041471">
    <property type="entry name" value="UvrB_inter"/>
</dbReference>
<evidence type="ECO:0000256" key="6">
    <source>
        <dbReference type="ARBA" id="ARBA00022840"/>
    </source>
</evidence>
<keyword evidence="5" id="KW-0347">Helicase</keyword>
<evidence type="ECO:0000259" key="11">
    <source>
        <dbReference type="PROSITE" id="PS51194"/>
    </source>
</evidence>
<dbReference type="InterPro" id="IPR037235">
    <property type="entry name" value="TRCF-like_C_D7"/>
</dbReference>
<dbReference type="SUPFAM" id="SSF143517">
    <property type="entry name" value="TRCF domain-like"/>
    <property type="match status" value="1"/>
</dbReference>
<comment type="caution">
    <text evidence="12">The sequence shown here is derived from an EMBL/GenBank/DDBJ whole genome shotgun (WGS) entry which is preliminary data.</text>
</comment>
<dbReference type="SMART" id="SM00982">
    <property type="entry name" value="TRCF"/>
    <property type="match status" value="1"/>
</dbReference>
<dbReference type="InterPro" id="IPR047112">
    <property type="entry name" value="RecG/Mfd"/>
</dbReference>
<dbReference type="Pfam" id="PF00271">
    <property type="entry name" value="Helicase_C"/>
    <property type="match status" value="1"/>
</dbReference>
<keyword evidence="8 9" id="KW-0234">DNA repair</keyword>
<dbReference type="SMART" id="SM00487">
    <property type="entry name" value="DEXDc"/>
    <property type="match status" value="1"/>
</dbReference>
<comment type="subcellular location">
    <subcellularLocation>
        <location evidence="9">Cytoplasm</location>
    </subcellularLocation>
</comment>
<dbReference type="CDD" id="cd17991">
    <property type="entry name" value="DEXHc_TRCF"/>
    <property type="match status" value="1"/>
</dbReference>
<dbReference type="EMBL" id="DTHO01000040">
    <property type="protein sequence ID" value="HGG99571.1"/>
    <property type="molecule type" value="Genomic_DNA"/>
</dbReference>
<evidence type="ECO:0000256" key="8">
    <source>
        <dbReference type="ARBA" id="ARBA00023204"/>
    </source>
</evidence>
<dbReference type="EC" id="3.6.4.-" evidence="9"/>
<dbReference type="GO" id="GO:0016787">
    <property type="term" value="F:hydrolase activity"/>
    <property type="evidence" value="ECO:0007669"/>
    <property type="project" value="UniProtKB-KW"/>
</dbReference>
<dbReference type="NCBIfam" id="TIGR00580">
    <property type="entry name" value="mfd"/>
    <property type="match status" value="1"/>
</dbReference>
<dbReference type="AlphaFoldDB" id="A0A7C4EQ22"/>
<keyword evidence="1 9" id="KW-0963">Cytoplasm</keyword>
<dbReference type="InterPro" id="IPR001650">
    <property type="entry name" value="Helicase_C-like"/>
</dbReference>
<dbReference type="Gene3D" id="2.40.10.170">
    <property type="match status" value="1"/>
</dbReference>
<dbReference type="Pfam" id="PF00270">
    <property type="entry name" value="DEAD"/>
    <property type="match status" value="1"/>
</dbReference>
<dbReference type="GO" id="GO:0005737">
    <property type="term" value="C:cytoplasm"/>
    <property type="evidence" value="ECO:0007669"/>
    <property type="project" value="UniProtKB-SubCell"/>
</dbReference>
<dbReference type="SMART" id="SM01058">
    <property type="entry name" value="CarD_TRCF"/>
    <property type="match status" value="1"/>
</dbReference>
<dbReference type="InterPro" id="IPR004576">
    <property type="entry name" value="Mfd"/>
</dbReference>
<keyword evidence="7 9" id="KW-0238">DNA-binding</keyword>
<keyword evidence="6 9" id="KW-0067">ATP-binding</keyword>
<dbReference type="Pfam" id="PF02559">
    <property type="entry name" value="CarD_TRCF_RID"/>
    <property type="match status" value="1"/>
</dbReference>
<keyword evidence="2 9" id="KW-0547">Nucleotide-binding</keyword>
<reference evidence="12" key="1">
    <citation type="journal article" date="2020" name="mSystems">
        <title>Genome- and Community-Level Interaction Insights into Carbon Utilization and Element Cycling Functions of Hydrothermarchaeota in Hydrothermal Sediment.</title>
        <authorList>
            <person name="Zhou Z."/>
            <person name="Liu Y."/>
            <person name="Xu W."/>
            <person name="Pan J."/>
            <person name="Luo Z.H."/>
            <person name="Li M."/>
        </authorList>
    </citation>
    <scope>NUCLEOTIDE SEQUENCE [LARGE SCALE GENOMIC DNA]</scope>
    <source>
        <strain evidence="12">SpSt-788</strain>
    </source>
</reference>
<comment type="similarity">
    <text evidence="9">In the N-terminal section; belongs to the UvrB family.</text>
</comment>
<evidence type="ECO:0000256" key="5">
    <source>
        <dbReference type="ARBA" id="ARBA00022806"/>
    </source>
</evidence>
<dbReference type="GO" id="GO:0000716">
    <property type="term" value="P:transcription-coupled nucleotide-excision repair, DNA damage recognition"/>
    <property type="evidence" value="ECO:0007669"/>
    <property type="project" value="UniProtKB-UniRule"/>
</dbReference>
<keyword evidence="3 9" id="KW-0227">DNA damage</keyword>
<evidence type="ECO:0000256" key="3">
    <source>
        <dbReference type="ARBA" id="ARBA00022763"/>
    </source>
</evidence>
<proteinExistence type="inferred from homology"/>
<name>A0A7C4EQ22_9BACT</name>
<dbReference type="InterPro" id="IPR027417">
    <property type="entry name" value="P-loop_NTPase"/>
</dbReference>
<accession>A0A7C4EQ22</accession>
<dbReference type="GO" id="GO:0005524">
    <property type="term" value="F:ATP binding"/>
    <property type="evidence" value="ECO:0007669"/>
    <property type="project" value="UniProtKB-UniRule"/>
</dbReference>
<dbReference type="PROSITE" id="PS51194">
    <property type="entry name" value="HELICASE_CTER"/>
    <property type="match status" value="1"/>
</dbReference>
<dbReference type="Pfam" id="PF03461">
    <property type="entry name" value="TRCF"/>
    <property type="match status" value="1"/>
</dbReference>
<comment type="similarity">
    <text evidence="9">In the C-terminal section; belongs to the helicase family. RecG subfamily.</text>
</comment>
<dbReference type="PANTHER" id="PTHR47964">
    <property type="entry name" value="ATP-DEPENDENT DNA HELICASE HOMOLOG RECG, CHLOROPLASTIC"/>
    <property type="match status" value="1"/>
</dbReference>
<gene>
    <name evidence="9 12" type="primary">mfd</name>
    <name evidence="12" type="ORF">ENV75_03860</name>
</gene>
<evidence type="ECO:0000256" key="7">
    <source>
        <dbReference type="ARBA" id="ARBA00023125"/>
    </source>
</evidence>
<evidence type="ECO:0000256" key="2">
    <source>
        <dbReference type="ARBA" id="ARBA00022741"/>
    </source>
</evidence>
<evidence type="ECO:0000256" key="4">
    <source>
        <dbReference type="ARBA" id="ARBA00022801"/>
    </source>
</evidence>
<dbReference type="SMART" id="SM00490">
    <property type="entry name" value="HELICc"/>
    <property type="match status" value="1"/>
</dbReference>
<dbReference type="Gene3D" id="3.30.2060.10">
    <property type="entry name" value="Penicillin-binding protein 1b domain"/>
    <property type="match status" value="1"/>
</dbReference>
<dbReference type="InterPro" id="IPR036101">
    <property type="entry name" value="CarD-like/TRCF_RID_sf"/>
</dbReference>
<dbReference type="GO" id="GO:0003684">
    <property type="term" value="F:damaged DNA binding"/>
    <property type="evidence" value="ECO:0007669"/>
    <property type="project" value="InterPro"/>
</dbReference>
<protein>
    <recommendedName>
        <fullName evidence="9">Transcription-repair-coupling factor</fullName>
        <shortName evidence="9">TRCF</shortName>
        <ecNumber evidence="9">3.6.4.-</ecNumber>
    </recommendedName>
</protein>
<evidence type="ECO:0000256" key="9">
    <source>
        <dbReference type="HAMAP-Rule" id="MF_00969"/>
    </source>
</evidence>
<feature type="domain" description="Helicase C-terminal" evidence="11">
    <location>
        <begin position="692"/>
        <end position="850"/>
    </location>
</feature>
<dbReference type="Pfam" id="PF17757">
    <property type="entry name" value="UvrB_inter"/>
    <property type="match status" value="1"/>
</dbReference>
<dbReference type="PROSITE" id="PS51192">
    <property type="entry name" value="HELICASE_ATP_BIND_1"/>
    <property type="match status" value="1"/>
</dbReference>
<evidence type="ECO:0000256" key="1">
    <source>
        <dbReference type="ARBA" id="ARBA00022490"/>
    </source>
</evidence>
<organism evidence="12">
    <name type="scientific">Thermodesulfovibrio aggregans</name>
    <dbReference type="NCBI Taxonomy" id="86166"/>
    <lineage>
        <taxon>Bacteria</taxon>
        <taxon>Pseudomonadati</taxon>
        <taxon>Nitrospirota</taxon>
        <taxon>Thermodesulfovibrionia</taxon>
        <taxon>Thermodesulfovibrionales</taxon>
        <taxon>Thermodesulfovibrionaceae</taxon>
        <taxon>Thermodesulfovibrio</taxon>
    </lineage>
</organism>
<evidence type="ECO:0000259" key="10">
    <source>
        <dbReference type="PROSITE" id="PS51192"/>
    </source>
</evidence>
<dbReference type="Gene3D" id="3.40.50.11140">
    <property type="match status" value="1"/>
</dbReference>